<reference evidence="2 3" key="1">
    <citation type="submission" date="2021-03" db="EMBL/GenBank/DDBJ databases">
        <title>Genomic Encyclopedia of Type Strains, Phase IV (KMG-IV): sequencing the most valuable type-strain genomes for metagenomic binning, comparative biology and taxonomic classification.</title>
        <authorList>
            <person name="Goeker M."/>
        </authorList>
    </citation>
    <scope>NUCLEOTIDE SEQUENCE [LARGE SCALE GENOMIC DNA]</scope>
    <source>
        <strain evidence="2 3">DSM 26806</strain>
    </source>
</reference>
<evidence type="ECO:0000313" key="3">
    <source>
        <dbReference type="Proteomes" id="UP001519288"/>
    </source>
</evidence>
<evidence type="ECO:0000259" key="1">
    <source>
        <dbReference type="PROSITE" id="PS51272"/>
    </source>
</evidence>
<dbReference type="SUPFAM" id="SSF49373">
    <property type="entry name" value="Invasin/intimin cell-adhesion fragments"/>
    <property type="match status" value="1"/>
</dbReference>
<dbReference type="InterPro" id="IPR001119">
    <property type="entry name" value="SLH_dom"/>
</dbReference>
<organism evidence="2 3">
    <name type="scientific">Paenibacillus shirakamiensis</name>
    <dbReference type="NCBI Taxonomy" id="1265935"/>
    <lineage>
        <taxon>Bacteria</taxon>
        <taxon>Bacillati</taxon>
        <taxon>Bacillota</taxon>
        <taxon>Bacilli</taxon>
        <taxon>Bacillales</taxon>
        <taxon>Paenibacillaceae</taxon>
        <taxon>Paenibacillus</taxon>
    </lineage>
</organism>
<dbReference type="Pfam" id="PF00395">
    <property type="entry name" value="SLH"/>
    <property type="match status" value="3"/>
</dbReference>
<dbReference type="RefSeq" id="WP_209862606.1">
    <property type="nucleotide sequence ID" value="NZ_JAGGLD010000003.1"/>
</dbReference>
<dbReference type="InterPro" id="IPR008964">
    <property type="entry name" value="Invasin/intimin_cell_adhesion"/>
</dbReference>
<feature type="domain" description="SLH" evidence="1">
    <location>
        <begin position="460"/>
        <end position="523"/>
    </location>
</feature>
<feature type="non-terminal residue" evidence="2">
    <location>
        <position position="1"/>
    </location>
</feature>
<dbReference type="PANTHER" id="PTHR43308">
    <property type="entry name" value="OUTER MEMBRANE PROTEIN ALPHA-RELATED"/>
    <property type="match status" value="1"/>
</dbReference>
<comment type="caution">
    <text evidence="2">The sequence shown here is derived from an EMBL/GenBank/DDBJ whole genome shotgun (WGS) entry which is preliminary data.</text>
</comment>
<gene>
    <name evidence="2" type="ORF">J2Z69_002442</name>
</gene>
<protein>
    <recommendedName>
        <fullName evidence="1">SLH domain-containing protein</fullName>
    </recommendedName>
</protein>
<proteinExistence type="predicted"/>
<sequence>VSAVGGAEQTVTWTSSDVSGKVAVDSTGKVTIAGDAALDTYTITATSTFDGSKQGTATITVTERPAIPAVTSVVVSPSSKSVVQGGIQQLSAEVSAVGGAEQTVIWTSSDDSGKVAVDSTGKVTVAGDAALNTYTITATSTFDGSKQGTATITVTERPAIPTPGPSTPETSTPVIVPVPVKERLTVNVEDSGDKTGRIVASAIIERTTGLDGTKKDDIHFTTEQAKKTVDSIVAAGSSSATIVIPDAKDEVKEVNIILGKDANKLITEAKIDLRIATENVKAILPFQSLAGFTDDLYFNFVPIKDQNQKQKVNERVGQDTLIKGAAGDKKVEVIGRPMMIETNMQSRSVTLVMPLRDVNLNESDMKALWVYIEHSDGTKELLKGELVPYNDKGVMGVQFAVNKFSTFTLLHIEGAEGIKQHNAYLKGYVDGTFKPENKITRAEMAAILSRVMTGNVNGAAAITFRDVSSPYWAQDAISKVTEIGLMKGYTDGTFKPENTITRAEMATIVARLLGNMTPAGTGYTDISGNWAEASILKAQKAGMISGYKDGSFKPDQAMTRAEAVKIINRLLDRVPFSGSLQSTFKDVADTYWALRDIEEASADHEYEITADGREKWVQKP</sequence>
<dbReference type="InterPro" id="IPR003343">
    <property type="entry name" value="Big_2"/>
</dbReference>
<name>A0ABS4JI53_9BACL</name>
<dbReference type="Proteomes" id="UP001519288">
    <property type="component" value="Unassembled WGS sequence"/>
</dbReference>
<feature type="domain" description="SLH" evidence="1">
    <location>
        <begin position="395"/>
        <end position="458"/>
    </location>
</feature>
<feature type="domain" description="SLH" evidence="1">
    <location>
        <begin position="524"/>
        <end position="581"/>
    </location>
</feature>
<dbReference type="EMBL" id="JAGGLD010000003">
    <property type="protein sequence ID" value="MBP2001399.1"/>
    <property type="molecule type" value="Genomic_DNA"/>
</dbReference>
<dbReference type="Gene3D" id="2.60.40.1080">
    <property type="match status" value="1"/>
</dbReference>
<evidence type="ECO:0000313" key="2">
    <source>
        <dbReference type="EMBL" id="MBP2001399.1"/>
    </source>
</evidence>
<accession>A0ABS4JI53</accession>
<dbReference type="Pfam" id="PF02368">
    <property type="entry name" value="Big_2"/>
    <property type="match status" value="1"/>
</dbReference>
<keyword evidence="3" id="KW-1185">Reference proteome</keyword>
<dbReference type="PROSITE" id="PS51272">
    <property type="entry name" value="SLH"/>
    <property type="match status" value="3"/>
</dbReference>
<dbReference type="InterPro" id="IPR051465">
    <property type="entry name" value="Cell_Envelope_Struct_Comp"/>
</dbReference>